<dbReference type="Gene3D" id="3.10.20.310">
    <property type="entry name" value="membrane protein fhac"/>
    <property type="match status" value="1"/>
</dbReference>
<dbReference type="InterPro" id="IPR035251">
    <property type="entry name" value="ShlB_POTRA"/>
</dbReference>
<feature type="domain" description="Polypeptide-transport-associated ShlB-type" evidence="7">
    <location>
        <begin position="88"/>
        <end position="163"/>
    </location>
</feature>
<dbReference type="Pfam" id="PF03865">
    <property type="entry name" value="ShlB"/>
    <property type="match status" value="1"/>
</dbReference>
<evidence type="ECO:0000259" key="8">
    <source>
        <dbReference type="Pfam" id="PF17287"/>
    </source>
</evidence>
<dbReference type="GO" id="GO:0008320">
    <property type="term" value="F:protein transmembrane transporter activity"/>
    <property type="evidence" value="ECO:0007669"/>
    <property type="project" value="TreeGrafter"/>
</dbReference>
<evidence type="ECO:0000259" key="7">
    <source>
        <dbReference type="Pfam" id="PF08479"/>
    </source>
</evidence>
<feature type="chain" id="PRO_5014872204" evidence="5">
    <location>
        <begin position="21"/>
        <end position="590"/>
    </location>
</feature>
<keyword evidence="1" id="KW-1134">Transmembrane beta strand</keyword>
<protein>
    <submittedName>
        <fullName evidence="9">Peptide transporter</fullName>
    </submittedName>
</protein>
<evidence type="ECO:0000256" key="5">
    <source>
        <dbReference type="SAM" id="SignalP"/>
    </source>
</evidence>
<name>A0A2N4TLL7_RALPI</name>
<evidence type="ECO:0000259" key="6">
    <source>
        <dbReference type="Pfam" id="PF03865"/>
    </source>
</evidence>
<dbReference type="InterPro" id="IPR027282">
    <property type="entry name" value="TPS"/>
</dbReference>
<evidence type="ECO:0000313" key="10">
    <source>
        <dbReference type="Proteomes" id="UP000234456"/>
    </source>
</evidence>
<accession>A0A2N4TLL7</accession>
<dbReference type="GO" id="GO:0046819">
    <property type="term" value="P:protein secretion by the type V secretion system"/>
    <property type="evidence" value="ECO:0007669"/>
    <property type="project" value="TreeGrafter"/>
</dbReference>
<feature type="region of interest" description="Disordered" evidence="4">
    <location>
        <begin position="43"/>
        <end position="76"/>
    </location>
</feature>
<gene>
    <name evidence="9" type="ORF">C0Q88_22630</name>
</gene>
<feature type="compositionally biased region" description="Basic and acidic residues" evidence="4">
    <location>
        <begin position="43"/>
        <end position="53"/>
    </location>
</feature>
<evidence type="ECO:0000313" key="9">
    <source>
        <dbReference type="EMBL" id="PLC40595.1"/>
    </source>
</evidence>
<feature type="domain" description="Haemolysin activator HlyB C-terminal" evidence="6">
    <location>
        <begin position="241"/>
        <end position="550"/>
    </location>
</feature>
<keyword evidence="1" id="KW-0472">Membrane</keyword>
<dbReference type="AlphaFoldDB" id="A0A2N4TLL7"/>
<dbReference type="Pfam" id="PF17287">
    <property type="entry name" value="POTRA_3"/>
    <property type="match status" value="1"/>
</dbReference>
<keyword evidence="2" id="KW-0812">Transmembrane</keyword>
<dbReference type="RefSeq" id="WP_102067384.1">
    <property type="nucleotide sequence ID" value="NZ_PKQE01000006.1"/>
</dbReference>
<dbReference type="Pfam" id="PF08479">
    <property type="entry name" value="POTRA_2"/>
    <property type="match status" value="1"/>
</dbReference>
<feature type="signal peptide" evidence="5">
    <location>
        <begin position="1"/>
        <end position="20"/>
    </location>
</feature>
<dbReference type="GO" id="GO:0098046">
    <property type="term" value="C:type V protein secretion system complex"/>
    <property type="evidence" value="ECO:0007669"/>
    <property type="project" value="TreeGrafter"/>
</dbReference>
<dbReference type="PANTHER" id="PTHR34597:SF3">
    <property type="entry name" value="OUTER MEMBRANE TRANSPORTER CDIB"/>
    <property type="match status" value="1"/>
</dbReference>
<keyword evidence="3" id="KW-0998">Cell outer membrane</keyword>
<sequence>MRRIGLAAGMAVLSMTGAFAQTLPPGAFVLPRPEQDPAQRLLQDQRNRERQQEADQAPAQIALPQAPAMPDIPKDADVDSLADVEPMFVIREVEFTGDKVLPSSDMQAIVAPFLGHKLGRNRVNLLLRRLTETFIERGYITTRAYLGPQNLASGVMKVNIIAGRLGGYTLNGTQLRPLPADAHPFQTEGGGVLTDAGTAWAFGSSVGNVLRLPDLEQGVDQINRLRRNQAEIQILPGQSPGDSVIAIANRPGDRFFYDVGMDNYGSTQTGKQRYRVSAEADNVIGLQESLGLNYVGTRDSNAVVFSTAVPVGYQTFSYTTSVSEYQQLIGDVALLQGRSFSQILGWNSVLGRSRAGRYSFDLTFTKTRSERSVNGLDLSPQSLSVLRAALNGFTRFTASGQPATVTYEVGYSRGVPWLDADHDAAGITGSDAHSQFNKVDATSTVQMTLGSVGPTSWAYRGTIHGQLSHVALFGTQQIFLGGMSSVRGFAEGGIAGDSGVYVRNELALQNAPVWHDARIEPYLFLDGGKAHLVAQGGWPTLAGTGIGARLRWKFRSQLITSELLVGQALIQPASLGKKATVLLATLNWSI</sequence>
<dbReference type="PIRSF" id="PIRSF029745">
    <property type="entry name" value="FhaC"/>
    <property type="match status" value="1"/>
</dbReference>
<reference evidence="9 10" key="1">
    <citation type="submission" date="2017-12" db="EMBL/GenBank/DDBJ databases">
        <title>Draft genome sequence of Ralstonia pickettii 52.</title>
        <authorList>
            <person name="Zheng B."/>
        </authorList>
    </citation>
    <scope>NUCLEOTIDE SEQUENCE [LARGE SCALE GENOMIC DNA]</scope>
    <source>
        <strain evidence="9 10">52</strain>
    </source>
</reference>
<comment type="caution">
    <text evidence="9">The sequence shown here is derived from an EMBL/GenBank/DDBJ whole genome shotgun (WGS) entry which is preliminary data.</text>
</comment>
<evidence type="ECO:0000256" key="4">
    <source>
        <dbReference type="SAM" id="MobiDB-lite"/>
    </source>
</evidence>
<dbReference type="InterPro" id="IPR013686">
    <property type="entry name" value="Polypept-transport_assoc_ShlB"/>
</dbReference>
<dbReference type="Gene3D" id="2.40.160.50">
    <property type="entry name" value="membrane protein fhac: a member of the omp85/tpsb transporter family"/>
    <property type="match status" value="1"/>
</dbReference>
<evidence type="ECO:0000256" key="3">
    <source>
        <dbReference type="ARBA" id="ARBA00023237"/>
    </source>
</evidence>
<organism evidence="9 10">
    <name type="scientific">Ralstonia pickettii</name>
    <name type="common">Burkholderia pickettii</name>
    <dbReference type="NCBI Taxonomy" id="329"/>
    <lineage>
        <taxon>Bacteria</taxon>
        <taxon>Pseudomonadati</taxon>
        <taxon>Pseudomonadota</taxon>
        <taxon>Betaproteobacteria</taxon>
        <taxon>Burkholderiales</taxon>
        <taxon>Burkholderiaceae</taxon>
        <taxon>Ralstonia</taxon>
    </lineage>
</organism>
<proteinExistence type="predicted"/>
<dbReference type="InterPro" id="IPR051544">
    <property type="entry name" value="TPS_OM_transporter"/>
</dbReference>
<dbReference type="InterPro" id="IPR005565">
    <property type="entry name" value="Hemolysn_activator_HlyB_C"/>
</dbReference>
<keyword evidence="5" id="KW-0732">Signal</keyword>
<feature type="domain" description="ShlB POTRA" evidence="8">
    <location>
        <begin position="194"/>
        <end position="236"/>
    </location>
</feature>
<dbReference type="Proteomes" id="UP000234456">
    <property type="component" value="Unassembled WGS sequence"/>
</dbReference>
<evidence type="ECO:0000256" key="2">
    <source>
        <dbReference type="ARBA" id="ARBA00022692"/>
    </source>
</evidence>
<evidence type="ECO:0000256" key="1">
    <source>
        <dbReference type="ARBA" id="ARBA00022452"/>
    </source>
</evidence>
<feature type="compositionally biased region" description="Low complexity" evidence="4">
    <location>
        <begin position="54"/>
        <end position="68"/>
    </location>
</feature>
<dbReference type="OrthoDB" id="290122at2"/>
<dbReference type="PANTHER" id="PTHR34597">
    <property type="entry name" value="SLR1661 PROTEIN"/>
    <property type="match status" value="1"/>
</dbReference>
<dbReference type="EMBL" id="PKQE01000006">
    <property type="protein sequence ID" value="PLC40595.1"/>
    <property type="molecule type" value="Genomic_DNA"/>
</dbReference>